<accession>A0A1L9VKS1</accession>
<dbReference type="OrthoDB" id="6509908at2759"/>
<dbReference type="Proteomes" id="UP000184300">
    <property type="component" value="Unassembled WGS sequence"/>
</dbReference>
<reference evidence="3" key="1">
    <citation type="journal article" date="2017" name="Genome Biol.">
        <title>Comparative genomics reveals high biological diversity and specific adaptations in the industrially and medically important fungal genus Aspergillus.</title>
        <authorList>
            <person name="de Vries R.P."/>
            <person name="Riley R."/>
            <person name="Wiebenga A."/>
            <person name="Aguilar-Osorio G."/>
            <person name="Amillis S."/>
            <person name="Uchima C.A."/>
            <person name="Anderluh G."/>
            <person name="Asadollahi M."/>
            <person name="Askin M."/>
            <person name="Barry K."/>
            <person name="Battaglia E."/>
            <person name="Bayram O."/>
            <person name="Benocci T."/>
            <person name="Braus-Stromeyer S.A."/>
            <person name="Caldana C."/>
            <person name="Canovas D."/>
            <person name="Cerqueira G.C."/>
            <person name="Chen F."/>
            <person name="Chen W."/>
            <person name="Choi C."/>
            <person name="Clum A."/>
            <person name="Dos Santos R.A."/>
            <person name="Damasio A.R."/>
            <person name="Diallinas G."/>
            <person name="Emri T."/>
            <person name="Fekete E."/>
            <person name="Flipphi M."/>
            <person name="Freyberg S."/>
            <person name="Gallo A."/>
            <person name="Gournas C."/>
            <person name="Habgood R."/>
            <person name="Hainaut M."/>
            <person name="Harispe M.L."/>
            <person name="Henrissat B."/>
            <person name="Hilden K.S."/>
            <person name="Hope R."/>
            <person name="Hossain A."/>
            <person name="Karabika E."/>
            <person name="Karaffa L."/>
            <person name="Karanyi Z."/>
            <person name="Krasevec N."/>
            <person name="Kuo A."/>
            <person name="Kusch H."/>
            <person name="LaButti K."/>
            <person name="Lagendijk E.L."/>
            <person name="Lapidus A."/>
            <person name="Levasseur A."/>
            <person name="Lindquist E."/>
            <person name="Lipzen A."/>
            <person name="Logrieco A.F."/>
            <person name="MacCabe A."/>
            <person name="Maekelae M.R."/>
            <person name="Malavazi I."/>
            <person name="Melin P."/>
            <person name="Meyer V."/>
            <person name="Mielnichuk N."/>
            <person name="Miskei M."/>
            <person name="Molnar A.P."/>
            <person name="Mule G."/>
            <person name="Ngan C.Y."/>
            <person name="Orejas M."/>
            <person name="Orosz E."/>
            <person name="Ouedraogo J.P."/>
            <person name="Overkamp K.M."/>
            <person name="Park H.-S."/>
            <person name="Perrone G."/>
            <person name="Piumi F."/>
            <person name="Punt P.J."/>
            <person name="Ram A.F."/>
            <person name="Ramon A."/>
            <person name="Rauscher S."/>
            <person name="Record E."/>
            <person name="Riano-Pachon D.M."/>
            <person name="Robert V."/>
            <person name="Roehrig J."/>
            <person name="Ruller R."/>
            <person name="Salamov A."/>
            <person name="Salih N.S."/>
            <person name="Samson R.A."/>
            <person name="Sandor E."/>
            <person name="Sanguinetti M."/>
            <person name="Schuetze T."/>
            <person name="Sepcic K."/>
            <person name="Shelest E."/>
            <person name="Sherlock G."/>
            <person name="Sophianopoulou V."/>
            <person name="Squina F.M."/>
            <person name="Sun H."/>
            <person name="Susca A."/>
            <person name="Todd R.B."/>
            <person name="Tsang A."/>
            <person name="Unkles S.E."/>
            <person name="van de Wiele N."/>
            <person name="van Rossen-Uffink D."/>
            <person name="Oliveira J.V."/>
            <person name="Vesth T.C."/>
            <person name="Visser J."/>
            <person name="Yu J.-H."/>
            <person name="Zhou M."/>
            <person name="Andersen M.R."/>
            <person name="Archer D.B."/>
            <person name="Baker S.E."/>
            <person name="Benoit I."/>
            <person name="Brakhage A.A."/>
            <person name="Braus G.H."/>
            <person name="Fischer R."/>
            <person name="Frisvad J.C."/>
            <person name="Goldman G.H."/>
            <person name="Houbraken J."/>
            <person name="Oakley B."/>
            <person name="Pocsi I."/>
            <person name="Scazzocchio C."/>
            <person name="Seiboth B."/>
            <person name="vanKuyk P.A."/>
            <person name="Wortman J."/>
            <person name="Dyer P.S."/>
            <person name="Grigoriev I.V."/>
        </authorList>
    </citation>
    <scope>NUCLEOTIDE SEQUENCE [LARGE SCALE GENOMIC DNA]</scope>
    <source>
        <strain evidence="3">CBS 516.65</strain>
    </source>
</reference>
<dbReference type="CDD" id="cd12148">
    <property type="entry name" value="fungal_TF_MHR"/>
    <property type="match status" value="1"/>
</dbReference>
<organism evidence="2 3">
    <name type="scientific">Aspergillus glaucus CBS 516.65</name>
    <dbReference type="NCBI Taxonomy" id="1160497"/>
    <lineage>
        <taxon>Eukaryota</taxon>
        <taxon>Fungi</taxon>
        <taxon>Dikarya</taxon>
        <taxon>Ascomycota</taxon>
        <taxon>Pezizomycotina</taxon>
        <taxon>Eurotiomycetes</taxon>
        <taxon>Eurotiomycetidae</taxon>
        <taxon>Eurotiales</taxon>
        <taxon>Aspergillaceae</taxon>
        <taxon>Aspergillus</taxon>
        <taxon>Aspergillus subgen. Aspergillus</taxon>
    </lineage>
</organism>
<feature type="region of interest" description="Disordered" evidence="1">
    <location>
        <begin position="1"/>
        <end position="20"/>
    </location>
</feature>
<dbReference type="PANTHER" id="PTHR47840">
    <property type="entry name" value="ZN(II)2CYS6 TRANSCRIPTION FACTOR (EUROFUNG)-RELATED"/>
    <property type="match status" value="1"/>
</dbReference>
<dbReference type="GeneID" id="34459715"/>
<dbReference type="PANTHER" id="PTHR47840:SF3">
    <property type="entry name" value="ZN(II)2CYS6 TRANSCRIPTION FACTOR (EUROFUNG)"/>
    <property type="match status" value="1"/>
</dbReference>
<name>A0A1L9VKS1_ASPGL</name>
<sequence>MVQVAQVETVTEAGDDEGHTSKSQLWDLICAADRLLGMILNLSPITSRHQLATTHSVSIDGIVQNQYGSLHICFEAFRRAQGGSPLKPQRSGDQEFLHYYVAMRVHLPLTLRQGPDGEDFFSCLACVDACESLVQLYQFLSRRLPPGLFLSEMLDLQAFTAAATLLLISHMSSSIHFLDMGIDKIKISNEVGQVIKLLHPKPHGTSGSGIAHNGVTTLCSLNDMLRETENGVDLRQIAFHVLLLGKVQTQRTFFAG</sequence>
<dbReference type="VEuPathDB" id="FungiDB:ASPGLDRAFT_25185"/>
<gene>
    <name evidence="2" type="ORF">ASPGLDRAFT_25185</name>
</gene>
<protein>
    <recommendedName>
        <fullName evidence="4">Transcription factor domain-containing protein</fullName>
    </recommendedName>
</protein>
<dbReference type="AlphaFoldDB" id="A0A1L9VKS1"/>
<dbReference type="EMBL" id="KV878896">
    <property type="protein sequence ID" value="OJJ84482.1"/>
    <property type="molecule type" value="Genomic_DNA"/>
</dbReference>
<proteinExistence type="predicted"/>
<dbReference type="STRING" id="1160497.A0A1L9VKS1"/>
<evidence type="ECO:0000256" key="1">
    <source>
        <dbReference type="SAM" id="MobiDB-lite"/>
    </source>
</evidence>
<keyword evidence="3" id="KW-1185">Reference proteome</keyword>
<evidence type="ECO:0000313" key="2">
    <source>
        <dbReference type="EMBL" id="OJJ84482.1"/>
    </source>
</evidence>
<evidence type="ECO:0008006" key="4">
    <source>
        <dbReference type="Google" id="ProtNLM"/>
    </source>
</evidence>
<dbReference type="RefSeq" id="XP_022401180.1">
    <property type="nucleotide sequence ID" value="XM_022543454.1"/>
</dbReference>
<evidence type="ECO:0000313" key="3">
    <source>
        <dbReference type="Proteomes" id="UP000184300"/>
    </source>
</evidence>